<feature type="domain" description="AB hydrolase-1" evidence="2">
    <location>
        <begin position="29"/>
        <end position="240"/>
    </location>
</feature>
<keyword evidence="4" id="KW-1185">Reference proteome</keyword>
<dbReference type="AlphaFoldDB" id="A0A1I0R8K3"/>
<sequence length="250" mass="26705">MKNIRILALFVLVLFGATTAQAQSAKPTIILVHGIWADGSSWTDQIRALQAKGYKVISVQNGLTSLADDVAATKRAIQLAEGNVVLVGHSWGGFVITQAGNEPKVKGLVYVAAFAPDAGENVPALSAHGAPAEIGQYFVSSGGFVFLSEDGVQKAFAQDLSVAQQHLIYATQLPAQQTLFGEKSGAPAWKQKPNWFIITQNDKALSPDVQRFMAKRSHAVITEIASGHVVMQSHPEEVLQVIEAAANHVK</sequence>
<evidence type="ECO:0000313" key="4">
    <source>
        <dbReference type="Proteomes" id="UP000199310"/>
    </source>
</evidence>
<evidence type="ECO:0000313" key="3">
    <source>
        <dbReference type="EMBL" id="SEW37099.1"/>
    </source>
</evidence>
<dbReference type="InterPro" id="IPR000073">
    <property type="entry name" value="AB_hydrolase_1"/>
</dbReference>
<evidence type="ECO:0000259" key="2">
    <source>
        <dbReference type="Pfam" id="PF12697"/>
    </source>
</evidence>
<organism evidence="3 4">
    <name type="scientific">Chitinophaga arvensicola</name>
    <dbReference type="NCBI Taxonomy" id="29529"/>
    <lineage>
        <taxon>Bacteria</taxon>
        <taxon>Pseudomonadati</taxon>
        <taxon>Bacteroidota</taxon>
        <taxon>Chitinophagia</taxon>
        <taxon>Chitinophagales</taxon>
        <taxon>Chitinophagaceae</taxon>
        <taxon>Chitinophaga</taxon>
    </lineage>
</organism>
<dbReference type="PANTHER" id="PTHR37017">
    <property type="entry name" value="AB HYDROLASE-1 DOMAIN-CONTAINING PROTEIN-RELATED"/>
    <property type="match status" value="1"/>
</dbReference>
<evidence type="ECO:0000256" key="1">
    <source>
        <dbReference type="SAM" id="SignalP"/>
    </source>
</evidence>
<dbReference type="RefSeq" id="WP_089895052.1">
    <property type="nucleotide sequence ID" value="NZ_FOJG01000001.1"/>
</dbReference>
<dbReference type="Pfam" id="PF12697">
    <property type="entry name" value="Abhydrolase_6"/>
    <property type="match status" value="1"/>
</dbReference>
<proteinExistence type="predicted"/>
<protein>
    <submittedName>
        <fullName evidence="3">Pimeloyl-ACP methyl ester carboxylesterase</fullName>
    </submittedName>
</protein>
<name>A0A1I0R8K3_9BACT</name>
<dbReference type="STRING" id="29529.SAMN04488122_2470"/>
<keyword evidence="1" id="KW-0732">Signal</keyword>
<dbReference type="InterPro" id="IPR052897">
    <property type="entry name" value="Sec-Metab_Biosynth_Hydrolase"/>
</dbReference>
<reference evidence="4" key="1">
    <citation type="submission" date="2016-10" db="EMBL/GenBank/DDBJ databases">
        <authorList>
            <person name="Varghese N."/>
            <person name="Submissions S."/>
        </authorList>
    </citation>
    <scope>NUCLEOTIDE SEQUENCE [LARGE SCALE GENOMIC DNA]</scope>
    <source>
        <strain evidence="4">DSM 3695</strain>
    </source>
</reference>
<feature type="chain" id="PRO_5011789798" evidence="1">
    <location>
        <begin position="23"/>
        <end position="250"/>
    </location>
</feature>
<dbReference type="EMBL" id="FOJG01000001">
    <property type="protein sequence ID" value="SEW37099.1"/>
    <property type="molecule type" value="Genomic_DNA"/>
</dbReference>
<dbReference type="OrthoDB" id="9112061at2"/>
<feature type="signal peptide" evidence="1">
    <location>
        <begin position="1"/>
        <end position="22"/>
    </location>
</feature>
<dbReference type="PANTHER" id="PTHR37017:SF11">
    <property type="entry name" value="ESTERASE_LIPASE_THIOESTERASE DOMAIN-CONTAINING PROTEIN"/>
    <property type="match status" value="1"/>
</dbReference>
<dbReference type="Proteomes" id="UP000199310">
    <property type="component" value="Unassembled WGS sequence"/>
</dbReference>
<dbReference type="SUPFAM" id="SSF53474">
    <property type="entry name" value="alpha/beta-Hydrolases"/>
    <property type="match status" value="1"/>
</dbReference>
<accession>A0A1I0R8K3</accession>
<gene>
    <name evidence="3" type="ORF">SAMN04488122_2470</name>
</gene>
<dbReference type="InterPro" id="IPR029058">
    <property type="entry name" value="AB_hydrolase_fold"/>
</dbReference>
<dbReference type="Gene3D" id="3.40.50.1820">
    <property type="entry name" value="alpha/beta hydrolase"/>
    <property type="match status" value="1"/>
</dbReference>